<protein>
    <submittedName>
        <fullName evidence="1">Uncharacterized protein</fullName>
    </submittedName>
</protein>
<proteinExistence type="predicted"/>
<name>A0A0E9PT54_ANGAN</name>
<reference evidence="1" key="2">
    <citation type="journal article" date="2015" name="Fish Shellfish Immunol.">
        <title>Early steps in the European eel (Anguilla anguilla)-Vibrio vulnificus interaction in the gills: Role of the RtxA13 toxin.</title>
        <authorList>
            <person name="Callol A."/>
            <person name="Pajuelo D."/>
            <person name="Ebbesson L."/>
            <person name="Teles M."/>
            <person name="MacKenzie S."/>
            <person name="Amaro C."/>
        </authorList>
    </citation>
    <scope>NUCLEOTIDE SEQUENCE</scope>
</reference>
<accession>A0A0E9PT54</accession>
<evidence type="ECO:0000313" key="1">
    <source>
        <dbReference type="EMBL" id="JAH07796.1"/>
    </source>
</evidence>
<organism evidence="1">
    <name type="scientific">Anguilla anguilla</name>
    <name type="common">European freshwater eel</name>
    <name type="synonym">Muraena anguilla</name>
    <dbReference type="NCBI Taxonomy" id="7936"/>
    <lineage>
        <taxon>Eukaryota</taxon>
        <taxon>Metazoa</taxon>
        <taxon>Chordata</taxon>
        <taxon>Craniata</taxon>
        <taxon>Vertebrata</taxon>
        <taxon>Euteleostomi</taxon>
        <taxon>Actinopterygii</taxon>
        <taxon>Neopterygii</taxon>
        <taxon>Teleostei</taxon>
        <taxon>Anguilliformes</taxon>
        <taxon>Anguillidae</taxon>
        <taxon>Anguilla</taxon>
    </lineage>
</organism>
<sequence length="11" mass="1232">MRINSVGEPET</sequence>
<dbReference type="EMBL" id="GBXM01100781">
    <property type="protein sequence ID" value="JAH07796.1"/>
    <property type="molecule type" value="Transcribed_RNA"/>
</dbReference>
<reference evidence="1" key="1">
    <citation type="submission" date="2014-11" db="EMBL/GenBank/DDBJ databases">
        <authorList>
            <person name="Amaro Gonzalez C."/>
        </authorList>
    </citation>
    <scope>NUCLEOTIDE SEQUENCE</scope>
</reference>